<dbReference type="PANTHER" id="PTHR33395:SF22">
    <property type="entry name" value="REVERSE TRANSCRIPTASE DOMAIN-CONTAINING PROTEIN"/>
    <property type="match status" value="1"/>
</dbReference>
<gene>
    <name evidence="2" type="ORF">PAPOLLO_LOCUS19619</name>
</gene>
<dbReference type="EMBL" id="CAJQZP010001217">
    <property type="protein sequence ID" value="CAG5031084.1"/>
    <property type="molecule type" value="Genomic_DNA"/>
</dbReference>
<evidence type="ECO:0000313" key="3">
    <source>
        <dbReference type="Proteomes" id="UP000691718"/>
    </source>
</evidence>
<feature type="domain" description="Endonuclease/exonuclease/phosphatase" evidence="1">
    <location>
        <begin position="7"/>
        <end position="164"/>
    </location>
</feature>
<dbReference type="AlphaFoldDB" id="A0A8S3XLH7"/>
<dbReference type="InterPro" id="IPR005135">
    <property type="entry name" value="Endo/exonuclease/phosphatase"/>
</dbReference>
<dbReference type="Proteomes" id="UP000691718">
    <property type="component" value="Unassembled WGS sequence"/>
</dbReference>
<accession>A0A8S3XLH7</accession>
<protein>
    <submittedName>
        <fullName evidence="2">(apollo) hypothetical protein</fullName>
    </submittedName>
</protein>
<organism evidence="2 3">
    <name type="scientific">Parnassius apollo</name>
    <name type="common">Apollo butterfly</name>
    <name type="synonym">Papilio apollo</name>
    <dbReference type="NCBI Taxonomy" id="110799"/>
    <lineage>
        <taxon>Eukaryota</taxon>
        <taxon>Metazoa</taxon>
        <taxon>Ecdysozoa</taxon>
        <taxon>Arthropoda</taxon>
        <taxon>Hexapoda</taxon>
        <taxon>Insecta</taxon>
        <taxon>Pterygota</taxon>
        <taxon>Neoptera</taxon>
        <taxon>Endopterygota</taxon>
        <taxon>Lepidoptera</taxon>
        <taxon>Glossata</taxon>
        <taxon>Ditrysia</taxon>
        <taxon>Papilionoidea</taxon>
        <taxon>Papilionidae</taxon>
        <taxon>Parnassiinae</taxon>
        <taxon>Parnassini</taxon>
        <taxon>Parnassius</taxon>
        <taxon>Parnassius</taxon>
    </lineage>
</organism>
<evidence type="ECO:0000313" key="2">
    <source>
        <dbReference type="EMBL" id="CAG5031084.1"/>
    </source>
</evidence>
<dbReference type="Pfam" id="PF03372">
    <property type="entry name" value="Exo_endo_phos"/>
    <property type="match status" value="1"/>
</dbReference>
<reference evidence="2" key="1">
    <citation type="submission" date="2021-04" db="EMBL/GenBank/DDBJ databases">
        <authorList>
            <person name="Tunstrom K."/>
        </authorList>
    </citation>
    <scope>NUCLEOTIDE SEQUENCE</scope>
</reference>
<dbReference type="GO" id="GO:0031012">
    <property type="term" value="C:extracellular matrix"/>
    <property type="evidence" value="ECO:0007669"/>
    <property type="project" value="TreeGrafter"/>
</dbReference>
<dbReference type="GO" id="GO:0003824">
    <property type="term" value="F:catalytic activity"/>
    <property type="evidence" value="ECO:0007669"/>
    <property type="project" value="InterPro"/>
</dbReference>
<name>A0A8S3XLH7_PARAO</name>
<dbReference type="GO" id="GO:0007508">
    <property type="term" value="P:larval heart development"/>
    <property type="evidence" value="ECO:0007669"/>
    <property type="project" value="TreeGrafter"/>
</dbReference>
<proteinExistence type="predicted"/>
<dbReference type="GO" id="GO:0061343">
    <property type="term" value="P:cell adhesion involved in heart morphogenesis"/>
    <property type="evidence" value="ECO:0007669"/>
    <property type="project" value="TreeGrafter"/>
</dbReference>
<dbReference type="OrthoDB" id="426210at2759"/>
<comment type="caution">
    <text evidence="2">The sequence shown here is derived from an EMBL/GenBank/DDBJ whole genome shotgun (WGS) entry which is preliminary data.</text>
</comment>
<sequence length="186" mass="21400">MYIYYQNINRARSKIDSLYKNFLNSNYNLICLTETNFDASVYNGELFDEQYNVFRRDHDTTCIKKYNKDDGGGVLVAVKKQYSAVGQVSWESELEDVWISISPPNISGQTNNVCVCYLPPYLNKNDLSNFYSNLQNIILKSNEQNYFALFGDFNVPNVSWILSNDGSMTASCNEMDYKSELLLDTL</sequence>
<evidence type="ECO:0000259" key="1">
    <source>
        <dbReference type="Pfam" id="PF03372"/>
    </source>
</evidence>
<keyword evidence="3" id="KW-1185">Reference proteome</keyword>
<dbReference type="PANTHER" id="PTHR33395">
    <property type="entry name" value="TRANSCRIPTASE, PUTATIVE-RELATED-RELATED"/>
    <property type="match status" value="1"/>
</dbReference>